<evidence type="ECO:0000313" key="1">
    <source>
        <dbReference type="EMBL" id="BCI87545.1"/>
    </source>
</evidence>
<dbReference type="AlphaFoldDB" id="A0A7G1ICT0"/>
<gene>
    <name evidence="1" type="ORF">NIIDMKKI_27510</name>
</gene>
<dbReference type="EMBL" id="AP023343">
    <property type="protein sequence ID" value="BCI87545.1"/>
    <property type="molecule type" value="Genomic_DNA"/>
</dbReference>
<protein>
    <submittedName>
        <fullName evidence="1">Uncharacterized protein</fullName>
    </submittedName>
</protein>
<organism evidence="1 2">
    <name type="scientific">Mycobacterium kansasii</name>
    <dbReference type="NCBI Taxonomy" id="1768"/>
    <lineage>
        <taxon>Bacteria</taxon>
        <taxon>Bacillati</taxon>
        <taxon>Actinomycetota</taxon>
        <taxon>Actinomycetes</taxon>
        <taxon>Mycobacteriales</taxon>
        <taxon>Mycobacteriaceae</taxon>
        <taxon>Mycobacterium</taxon>
    </lineage>
</organism>
<keyword evidence="2" id="KW-1185">Reference proteome</keyword>
<dbReference type="Proteomes" id="UP000516380">
    <property type="component" value="Chromosome"/>
</dbReference>
<reference evidence="1 2" key="1">
    <citation type="submission" date="2020-07" db="EMBL/GenBank/DDBJ databases">
        <title>Mycobacterium kansasii (former subtype) with zoonotic potential isolated from diseased indoor pet cat, Japan.</title>
        <authorList>
            <person name="Fukano H."/>
            <person name="Terazono T."/>
            <person name="Hoshino Y."/>
        </authorList>
    </citation>
    <scope>NUCLEOTIDE SEQUENCE [LARGE SCALE GENOMIC DNA]</scope>
    <source>
        <strain evidence="1 2">Kuro-I</strain>
    </source>
</reference>
<proteinExistence type="predicted"/>
<name>A0A7G1ICT0_MYCKA</name>
<sequence length="84" mass="9280">MGKVKSPLLDAMMSPFPPLGPMIRLLLKLGTADAVRLAHLLVQPANIMVDRMFAGEAPRLCCWAAPCTPTLRWMRREAARSAFC</sequence>
<evidence type="ECO:0000313" key="2">
    <source>
        <dbReference type="Proteomes" id="UP000516380"/>
    </source>
</evidence>
<accession>A0A7G1ICT0</accession>